<proteinExistence type="inferred from homology"/>
<feature type="domain" description="FAD dependent oxidoreductase" evidence="5">
    <location>
        <begin position="7"/>
        <end position="371"/>
    </location>
</feature>
<dbReference type="NCBIfam" id="TIGR03364">
    <property type="entry name" value="HpnW_proposed"/>
    <property type="match status" value="1"/>
</dbReference>
<dbReference type="InterPro" id="IPR017741">
    <property type="entry name" value="FAD-dependent_OxRdtase_HpnW"/>
</dbReference>
<dbReference type="SUPFAM" id="SSF51905">
    <property type="entry name" value="FAD/NAD(P)-binding domain"/>
    <property type="match status" value="1"/>
</dbReference>
<keyword evidence="3" id="KW-0285">Flavoprotein</keyword>
<dbReference type="Proteomes" id="UP000717995">
    <property type="component" value="Unassembled WGS sequence"/>
</dbReference>
<dbReference type="Pfam" id="PF01266">
    <property type="entry name" value="DAO"/>
    <property type="match status" value="1"/>
</dbReference>
<evidence type="ECO:0000259" key="5">
    <source>
        <dbReference type="Pfam" id="PF01266"/>
    </source>
</evidence>
<keyword evidence="7" id="KW-1185">Reference proteome</keyword>
<evidence type="ECO:0000256" key="1">
    <source>
        <dbReference type="ARBA" id="ARBA00001974"/>
    </source>
</evidence>
<reference evidence="6 7" key="1">
    <citation type="submission" date="2021-02" db="EMBL/GenBank/DDBJ databases">
        <authorList>
            <person name="Lee D.-H."/>
        </authorList>
    </citation>
    <scope>NUCLEOTIDE SEQUENCE [LARGE SCALE GENOMIC DNA]</scope>
    <source>
        <strain evidence="6 7">UL073</strain>
    </source>
</reference>
<dbReference type="InterPro" id="IPR006076">
    <property type="entry name" value="FAD-dep_OxRdtase"/>
</dbReference>
<evidence type="ECO:0000313" key="7">
    <source>
        <dbReference type="Proteomes" id="UP000717995"/>
    </source>
</evidence>
<evidence type="ECO:0000256" key="3">
    <source>
        <dbReference type="ARBA" id="ARBA00022630"/>
    </source>
</evidence>
<dbReference type="RefSeq" id="WP_205349609.1">
    <property type="nucleotide sequence ID" value="NZ_JAFEUP010000005.1"/>
</dbReference>
<dbReference type="InterPro" id="IPR036188">
    <property type="entry name" value="FAD/NAD-bd_sf"/>
</dbReference>
<dbReference type="PANTHER" id="PTHR13847">
    <property type="entry name" value="SARCOSINE DEHYDROGENASE-RELATED"/>
    <property type="match status" value="1"/>
</dbReference>
<protein>
    <submittedName>
        <fullName evidence="6">TIGR03364 family FAD-dependent oxidoreductase</fullName>
    </submittedName>
</protein>
<comment type="caution">
    <text evidence="6">The sequence shown here is derived from an EMBL/GenBank/DDBJ whole genome shotgun (WGS) entry which is preliminary data.</text>
</comment>
<comment type="cofactor">
    <cofactor evidence="1">
        <name>FAD</name>
        <dbReference type="ChEBI" id="CHEBI:57692"/>
    </cofactor>
</comment>
<evidence type="ECO:0000313" key="6">
    <source>
        <dbReference type="EMBL" id="MBM7062422.1"/>
    </source>
</evidence>
<sequence>MHHYDCDLLVVGAGMLGLAHAWAAAKRGLRVKVCERSHTPLGASVRNFGQALVTGQAPGPMLDLARQAHGLWGELGAAAGLALKQQGSLLFARSEAEEALLEAFCAGRARELDYRVELLRGARLNQLYDGRFEHHRAALHGLDDQQLYSREALPQIIAYLARELGVDFHFSTLVRDVETGWAHTTAGRFSARQILVCSGHDYQTLLAEPLAALQPQVCRLQMLRARLKRPLDLQHALLTGLSCVHYGAFADLPESAAIRAQIRREQPALEAHGIHLLISPTPYGELIIGDSHDYGSDASPFNAEAVDRLLLELAEHTLGGELEVLERWQGVYGARGPAPFSVLKVSDGVTAVLMHTGLGMSVGLALGERTVAALLGDGEWPRALAA</sequence>
<dbReference type="Gene3D" id="3.50.50.60">
    <property type="entry name" value="FAD/NAD(P)-binding domain"/>
    <property type="match status" value="1"/>
</dbReference>
<comment type="similarity">
    <text evidence="2">Belongs to the DadA oxidoreductase family.</text>
</comment>
<gene>
    <name evidence="6" type="ORF">JQX08_17045</name>
</gene>
<dbReference type="PANTHER" id="PTHR13847:SF286">
    <property type="entry name" value="D-AMINO ACID DEHYDROGENASE"/>
    <property type="match status" value="1"/>
</dbReference>
<dbReference type="EMBL" id="JAFEUP010000005">
    <property type="protein sequence ID" value="MBM7062422.1"/>
    <property type="molecule type" value="Genomic_DNA"/>
</dbReference>
<accession>A0ABS2IKB2</accession>
<dbReference type="Gene3D" id="3.30.9.10">
    <property type="entry name" value="D-Amino Acid Oxidase, subunit A, domain 2"/>
    <property type="match status" value="1"/>
</dbReference>
<organism evidence="6 7">
    <name type="scientific">Zestomonas insulae</name>
    <dbReference type="NCBI Taxonomy" id="2809017"/>
    <lineage>
        <taxon>Bacteria</taxon>
        <taxon>Pseudomonadati</taxon>
        <taxon>Pseudomonadota</taxon>
        <taxon>Gammaproteobacteria</taxon>
        <taxon>Pseudomonadales</taxon>
        <taxon>Pseudomonadaceae</taxon>
        <taxon>Zestomonas</taxon>
    </lineage>
</organism>
<keyword evidence="4" id="KW-0560">Oxidoreductase</keyword>
<evidence type="ECO:0000256" key="4">
    <source>
        <dbReference type="ARBA" id="ARBA00023002"/>
    </source>
</evidence>
<evidence type="ECO:0000256" key="2">
    <source>
        <dbReference type="ARBA" id="ARBA00009410"/>
    </source>
</evidence>
<name>A0ABS2IKB2_9GAMM</name>